<accession>A0A0K1Y583</accession>
<dbReference type="EMBL" id="KT221033">
    <property type="protein sequence ID" value="AKY02167.1"/>
    <property type="molecule type" value="Genomic_DNA"/>
</dbReference>
<evidence type="ECO:0000313" key="1">
    <source>
        <dbReference type="EMBL" id="AKY02167.1"/>
    </source>
</evidence>
<dbReference type="RefSeq" id="YP_009199266.1">
    <property type="nucleotide sequence ID" value="NC_028807.1"/>
</dbReference>
<keyword evidence="2" id="KW-1185">Reference proteome</keyword>
<name>A0A0K1Y583_9CAUD</name>
<sequence>MATSIDRLISAVIRAVRTSGVLEENTLSGTVSVVNTDGTVDVTRNGSTYPRVRRLSGYTAPAVGHTVTIHKTSAGWVCLGAYLTS</sequence>
<evidence type="ECO:0000313" key="2">
    <source>
        <dbReference type="Proteomes" id="UP000201570"/>
    </source>
</evidence>
<proteinExistence type="predicted"/>
<organism evidence="1 2">
    <name type="scientific">Streptomyces phage SF1</name>
    <dbReference type="NCBI Taxonomy" id="1690817"/>
    <lineage>
        <taxon>Viruses</taxon>
        <taxon>Duplodnaviria</taxon>
        <taxon>Heunggongvirae</taxon>
        <taxon>Uroviricota</taxon>
        <taxon>Caudoviricetes</taxon>
        <taxon>Sfunavirus</taxon>
        <taxon>Sfunavirus SF1</taxon>
    </lineage>
</organism>
<dbReference type="Proteomes" id="UP000201570">
    <property type="component" value="Segment"/>
</dbReference>
<reference evidence="1 2" key="1">
    <citation type="submission" date="2015-06" db="EMBL/GenBank/DDBJ databases">
        <title>Complete genomic sequence analysis of Two virulent actinophages of Streptomyces flavovirens.</title>
        <authorList>
            <person name="Sharaf A."/>
            <person name="Marie E."/>
            <person name="ElBaz R."/>
            <person name="Elmaghraby I."/>
            <person name="Mercati F."/>
        </authorList>
    </citation>
    <scope>NUCLEOTIDE SEQUENCE [LARGE SCALE GENOMIC DNA]</scope>
</reference>
<protein>
    <submittedName>
        <fullName evidence="1">Uncharacterized protein</fullName>
    </submittedName>
</protein>
<dbReference type="GeneID" id="26626350"/>
<gene>
    <name evidence="1" type="ORF">SF1_180</name>
</gene>
<dbReference type="KEGG" id="vg:26626350"/>